<evidence type="ECO:0000313" key="2">
    <source>
        <dbReference type="Proteomes" id="UP000184420"/>
    </source>
</evidence>
<reference evidence="1 2" key="1">
    <citation type="submission" date="2016-11" db="EMBL/GenBank/DDBJ databases">
        <authorList>
            <person name="Jaros S."/>
            <person name="Januszkiewicz K."/>
            <person name="Wedrychowicz H."/>
        </authorList>
    </citation>
    <scope>NUCLEOTIDE SEQUENCE [LARGE SCALE GENOMIC DNA]</scope>
    <source>
        <strain evidence="1 2">DSM 27406</strain>
    </source>
</reference>
<dbReference type="EMBL" id="FRBL01000013">
    <property type="protein sequence ID" value="SHM89848.1"/>
    <property type="molecule type" value="Genomic_DNA"/>
</dbReference>
<sequence>MLIVHGNWFIIMKLVIAILGCIFPHLIFAQSQHADPGLKVYTDKIIYAASDRIWFSAILTKATIADTSMPYHTMYLALIDPATQTVVQSSRYLLLNGCSAGVMEIPDTAVGKELVLLGYTNNLTRNSAEFPFIKAIAVNKTLRHLPKEQIRKRELSPGQNSIIAHTTCDSLIYGNRAKVRCKIFLRDSANRPLKGLFSFACTTTGSIPEVVDKLNENSSLAIADEYRKRLNDGTNGLWNITRGRVLIVNKPFRKKMNVICYNSGISQIVQTDPNGEFSLNMRMLYKQDTGNVYFAPVGHTRYGAITVVLPKDEDRVNELISQLPELKLEPVLIEQSNEMIKEVTKIQQATQLKEIEVVENRIYLEDPFRLEPYQDIDSTCDAWVCENDVLNCTNDPLVKPAVMGHIYRQYKPGAIRVSFVKYIGCRAMKYSLTVSKVPAINLPEEFPALKDNNISNAEPYTSSTVYWSPLIVTDDNGEAKITFYTNDLPGNFTCTVRGLSTLGEFKAQTSFTVKMD</sequence>
<name>A0A1M7MG99_9BACT</name>
<protein>
    <submittedName>
        <fullName evidence="1">Uncharacterized protein</fullName>
    </submittedName>
</protein>
<evidence type="ECO:0000313" key="1">
    <source>
        <dbReference type="EMBL" id="SHM89848.1"/>
    </source>
</evidence>
<organism evidence="1 2">
    <name type="scientific">Chitinophaga jiangningensis</name>
    <dbReference type="NCBI Taxonomy" id="1419482"/>
    <lineage>
        <taxon>Bacteria</taxon>
        <taxon>Pseudomonadati</taxon>
        <taxon>Bacteroidota</taxon>
        <taxon>Chitinophagia</taxon>
        <taxon>Chitinophagales</taxon>
        <taxon>Chitinophagaceae</taxon>
        <taxon>Chitinophaga</taxon>
    </lineage>
</organism>
<accession>A0A1M7MG99</accession>
<proteinExistence type="predicted"/>
<gene>
    <name evidence="1" type="ORF">SAMN05444266_11344</name>
</gene>
<dbReference type="AlphaFoldDB" id="A0A1M7MG99"/>
<dbReference type="STRING" id="1419482.SAMN05444266_11344"/>
<dbReference type="Proteomes" id="UP000184420">
    <property type="component" value="Unassembled WGS sequence"/>
</dbReference>
<keyword evidence="2" id="KW-1185">Reference proteome</keyword>